<dbReference type="KEGG" id="pbv:AR543_01260"/>
<dbReference type="STRING" id="1616788.AR543_01260"/>
<accession>A0A172ZLZ2</accession>
<dbReference type="EMBL" id="CP013023">
    <property type="protein sequence ID" value="ANF98573.1"/>
    <property type="molecule type" value="Genomic_DNA"/>
</dbReference>
<evidence type="ECO:0000313" key="1">
    <source>
        <dbReference type="EMBL" id="ANF98573.1"/>
    </source>
</evidence>
<gene>
    <name evidence="1" type="ORF">AR543_01260</name>
</gene>
<dbReference type="Proteomes" id="UP000078148">
    <property type="component" value="Chromosome"/>
</dbReference>
<dbReference type="AlphaFoldDB" id="A0A172ZLZ2"/>
<protein>
    <submittedName>
        <fullName evidence="1">Uncharacterized protein</fullName>
    </submittedName>
</protein>
<proteinExistence type="predicted"/>
<sequence>MAFCIEFKLLQMNGTKALYMYGDCSENLEGLFELDLEKLISGETLFDTDIREVVRVIRSCISDTEHQHKANRAFSKIYKHYKETKEYLLEGGYYA</sequence>
<reference evidence="1 2" key="2">
    <citation type="journal article" date="2016" name="Int. J. Syst. Evol. Microbiol.">
        <title>Paenibacillus bovis sp. nov., isolated from raw yak (Bos grunniens) milk.</title>
        <authorList>
            <person name="Gao C."/>
            <person name="Han J."/>
            <person name="Liu Z."/>
            <person name="Xu X."/>
            <person name="Hang F."/>
            <person name="Wu Z."/>
        </authorList>
    </citation>
    <scope>NUCLEOTIDE SEQUENCE [LARGE SCALE GENOMIC DNA]</scope>
    <source>
        <strain evidence="1 2">BD3526</strain>
    </source>
</reference>
<name>A0A172ZLZ2_9BACL</name>
<organism evidence="1 2">
    <name type="scientific">Paenibacillus bovis</name>
    <dbReference type="NCBI Taxonomy" id="1616788"/>
    <lineage>
        <taxon>Bacteria</taxon>
        <taxon>Bacillati</taxon>
        <taxon>Bacillota</taxon>
        <taxon>Bacilli</taxon>
        <taxon>Bacillales</taxon>
        <taxon>Paenibacillaceae</taxon>
        <taxon>Paenibacillus</taxon>
    </lineage>
</organism>
<keyword evidence="2" id="KW-1185">Reference proteome</keyword>
<evidence type="ECO:0000313" key="2">
    <source>
        <dbReference type="Proteomes" id="UP000078148"/>
    </source>
</evidence>
<reference evidence="2" key="1">
    <citation type="submission" date="2015-10" db="EMBL/GenBank/DDBJ databases">
        <title>Genome of Paenibacillus bovis sp. nov.</title>
        <authorList>
            <person name="Wu Z."/>
            <person name="Gao C."/>
            <person name="Liu Z."/>
            <person name="Zheng H."/>
        </authorList>
    </citation>
    <scope>NUCLEOTIDE SEQUENCE [LARGE SCALE GENOMIC DNA]</scope>
    <source>
        <strain evidence="2">BD3526</strain>
    </source>
</reference>
<dbReference type="OrthoDB" id="2641233at2"/>